<dbReference type="InterPro" id="IPR050430">
    <property type="entry name" value="Peptidase_S1"/>
</dbReference>
<sequence>LKISVDHFFLRTGTSAWRQSIRYQKFMRDHPVESIYMHEDYDDNSLRNDICLVRVSKHFNDGFTQRILGVAGQKYTYPTGSICQVYGFGWTDKHQQRGSASDALRVVDVKIIGHQKCQTWYKKRS</sequence>
<dbReference type="PANTHER" id="PTHR24276:SF91">
    <property type="entry name" value="AT26814P-RELATED"/>
    <property type="match status" value="1"/>
</dbReference>
<gene>
    <name evidence="6" type="ORF">ILUMI_18033</name>
</gene>
<evidence type="ECO:0000256" key="3">
    <source>
        <dbReference type="ARBA" id="ARBA00022825"/>
    </source>
</evidence>
<dbReference type="GO" id="GO:0006508">
    <property type="term" value="P:proteolysis"/>
    <property type="evidence" value="ECO:0007669"/>
    <property type="project" value="UniProtKB-KW"/>
</dbReference>
<keyword evidence="7" id="KW-1185">Reference proteome</keyword>
<keyword evidence="4" id="KW-1015">Disulfide bond</keyword>
<dbReference type="Gene3D" id="2.40.10.10">
    <property type="entry name" value="Trypsin-like serine proteases"/>
    <property type="match status" value="2"/>
</dbReference>
<comment type="caution">
    <text evidence="6">The sequence shown here is derived from an EMBL/GenBank/DDBJ whole genome shotgun (WGS) entry which is preliminary data.</text>
</comment>
<dbReference type="PANTHER" id="PTHR24276">
    <property type="entry name" value="POLYSERASE-RELATED"/>
    <property type="match status" value="1"/>
</dbReference>
<keyword evidence="3" id="KW-0720">Serine protease</keyword>
<dbReference type="InterPro" id="IPR043504">
    <property type="entry name" value="Peptidase_S1_PA_chymotrypsin"/>
</dbReference>
<keyword evidence="2" id="KW-0378">Hydrolase</keyword>
<keyword evidence="1" id="KW-0645">Protease</keyword>
<protein>
    <recommendedName>
        <fullName evidence="5">Peptidase S1 domain-containing protein</fullName>
    </recommendedName>
</protein>
<evidence type="ECO:0000256" key="4">
    <source>
        <dbReference type="ARBA" id="ARBA00023157"/>
    </source>
</evidence>
<dbReference type="InterPro" id="IPR009003">
    <property type="entry name" value="Peptidase_S1_PA"/>
</dbReference>
<evidence type="ECO:0000313" key="7">
    <source>
        <dbReference type="Proteomes" id="UP000801492"/>
    </source>
</evidence>
<dbReference type="Proteomes" id="UP000801492">
    <property type="component" value="Unassembled WGS sequence"/>
</dbReference>
<evidence type="ECO:0000256" key="2">
    <source>
        <dbReference type="ARBA" id="ARBA00022801"/>
    </source>
</evidence>
<dbReference type="GO" id="GO:0004252">
    <property type="term" value="F:serine-type endopeptidase activity"/>
    <property type="evidence" value="ECO:0007669"/>
    <property type="project" value="InterPro"/>
</dbReference>
<evidence type="ECO:0000256" key="1">
    <source>
        <dbReference type="ARBA" id="ARBA00022670"/>
    </source>
</evidence>
<feature type="non-terminal residue" evidence="6">
    <location>
        <position position="1"/>
    </location>
</feature>
<proteinExistence type="predicted"/>
<feature type="domain" description="Peptidase S1" evidence="5">
    <location>
        <begin position="28"/>
        <end position="123"/>
    </location>
</feature>
<dbReference type="EMBL" id="VTPC01079645">
    <property type="protein sequence ID" value="KAF2888140.1"/>
    <property type="molecule type" value="Genomic_DNA"/>
</dbReference>
<name>A0A8K0CJ31_IGNLU</name>
<reference evidence="6" key="1">
    <citation type="submission" date="2019-08" db="EMBL/GenBank/DDBJ databases">
        <title>The genome of the North American firefly Photinus pyralis.</title>
        <authorList>
            <consortium name="Photinus pyralis genome working group"/>
            <person name="Fallon T.R."/>
            <person name="Sander Lower S.E."/>
            <person name="Weng J.-K."/>
        </authorList>
    </citation>
    <scope>NUCLEOTIDE SEQUENCE</scope>
    <source>
        <strain evidence="6">TRF0915ILg1</strain>
        <tissue evidence="6">Whole body</tissue>
    </source>
</reference>
<organism evidence="6 7">
    <name type="scientific">Ignelater luminosus</name>
    <name type="common">Cucubano</name>
    <name type="synonym">Pyrophorus luminosus</name>
    <dbReference type="NCBI Taxonomy" id="2038154"/>
    <lineage>
        <taxon>Eukaryota</taxon>
        <taxon>Metazoa</taxon>
        <taxon>Ecdysozoa</taxon>
        <taxon>Arthropoda</taxon>
        <taxon>Hexapoda</taxon>
        <taxon>Insecta</taxon>
        <taxon>Pterygota</taxon>
        <taxon>Neoptera</taxon>
        <taxon>Endopterygota</taxon>
        <taxon>Coleoptera</taxon>
        <taxon>Polyphaga</taxon>
        <taxon>Elateriformia</taxon>
        <taxon>Elateroidea</taxon>
        <taxon>Elateridae</taxon>
        <taxon>Agrypninae</taxon>
        <taxon>Pyrophorini</taxon>
        <taxon>Ignelater</taxon>
    </lineage>
</organism>
<dbReference type="SUPFAM" id="SSF50494">
    <property type="entry name" value="Trypsin-like serine proteases"/>
    <property type="match status" value="1"/>
</dbReference>
<accession>A0A8K0CJ31</accession>
<evidence type="ECO:0000259" key="5">
    <source>
        <dbReference type="Pfam" id="PF00089"/>
    </source>
</evidence>
<dbReference type="AlphaFoldDB" id="A0A8K0CJ31"/>
<dbReference type="InterPro" id="IPR001254">
    <property type="entry name" value="Trypsin_dom"/>
</dbReference>
<evidence type="ECO:0000313" key="6">
    <source>
        <dbReference type="EMBL" id="KAF2888140.1"/>
    </source>
</evidence>
<dbReference type="Pfam" id="PF00089">
    <property type="entry name" value="Trypsin"/>
    <property type="match status" value="1"/>
</dbReference>